<keyword evidence="2" id="KW-0812">Transmembrane</keyword>
<reference evidence="3" key="1">
    <citation type="submission" date="2020-06" db="EMBL/GenBank/DDBJ databases">
        <authorList>
            <consortium name="Plant Systems Biology data submission"/>
        </authorList>
    </citation>
    <scope>NUCLEOTIDE SEQUENCE</scope>
    <source>
        <strain evidence="3">D6</strain>
    </source>
</reference>
<dbReference type="EMBL" id="CAICTM010002199">
    <property type="protein sequence ID" value="CAB9528339.1"/>
    <property type="molecule type" value="Genomic_DNA"/>
</dbReference>
<comment type="caution">
    <text evidence="3">The sequence shown here is derived from an EMBL/GenBank/DDBJ whole genome shotgun (WGS) entry which is preliminary data.</text>
</comment>
<dbReference type="AlphaFoldDB" id="A0A9N8EYL5"/>
<keyword evidence="2" id="KW-0472">Membrane</keyword>
<feature type="transmembrane region" description="Helical" evidence="2">
    <location>
        <begin position="116"/>
        <end position="136"/>
    </location>
</feature>
<feature type="region of interest" description="Disordered" evidence="1">
    <location>
        <begin position="490"/>
        <end position="524"/>
    </location>
</feature>
<dbReference type="GO" id="GO:0032259">
    <property type="term" value="P:methylation"/>
    <property type="evidence" value="ECO:0007669"/>
    <property type="project" value="UniProtKB-KW"/>
</dbReference>
<gene>
    <name evidence="3" type="ORF">SEMRO_2201_G318870.1</name>
</gene>
<dbReference type="OrthoDB" id="195828at2759"/>
<feature type="transmembrane region" description="Helical" evidence="2">
    <location>
        <begin position="449"/>
        <end position="469"/>
    </location>
</feature>
<sequence length="714" mass="79336">MSEEGDTTQPRYRGGFSSSIWDGLFENHDEIHSDCCALTCCGILLYDRSAYLLTDQRPSWKGRCCSAFMYCCVLLALFLVALFRIALRTQHDDGRKGHDSTLAPQDVEFDNMLEKAAYILLILFAALSFYFLYSAVNHRLHLRRALMCKMYEERGEPESRVETEVPTAATPLVPSNNNNNLQTFLQAEESYMVSSTSVCGCLGIDGTPPGNNPAAADTCYWMWKALGAMFCGACCSCWCQCCGLCAMAQEDRELQRMLPKKNFQMDYITFQPFEAYFPKLQQLRDDRVNNPFAHMKELSQLSSHLTRIFLIVLAFLAVLALSGLDPLFQLPNLGVVGLLFLQAFIIITLVHWIWNRFDISFDALVKFFASGFLLGTTNALVYETIVSTLLSAGGIVLGWVWLFFMVLTGTVDVDDDDNAPSTGSSLTYALNYYAMKAHKEDPTLEAPVLPAWVLVIMAFLNAFVVAALVEETVKYFGYWMVEHPDLMVPCEAPPTHSDENGNNDRGEASEAEVSTDGSSLTVPTSRSLRSVGAGITIAMVTTACGFACCENFLYVFFYSGPTSAAQEVGTLVVRSMFPVHPLAAALQSIGVCRRDLEKDHSMGMGKVLLPALLLHGFFDFSLMFLQLLTQSSILGWVGSWFIQSAVGKVPTEPSTPLDDPSQEEVTASMAAMTSCVMTVCVGFIYYFAMAIAQRKRLVELDEERRRTDGYEQLH</sequence>
<dbReference type="Proteomes" id="UP001153069">
    <property type="component" value="Unassembled WGS sequence"/>
</dbReference>
<dbReference type="GO" id="GO:0008233">
    <property type="term" value="F:peptidase activity"/>
    <property type="evidence" value="ECO:0007669"/>
    <property type="project" value="InterPro"/>
</dbReference>
<dbReference type="GO" id="GO:0008168">
    <property type="term" value="F:methyltransferase activity"/>
    <property type="evidence" value="ECO:0007669"/>
    <property type="project" value="UniProtKB-KW"/>
</dbReference>
<keyword evidence="2" id="KW-1133">Transmembrane helix</keyword>
<keyword evidence="4" id="KW-1185">Reference proteome</keyword>
<feature type="transmembrane region" description="Helical" evidence="2">
    <location>
        <begin position="665"/>
        <end position="688"/>
    </location>
</feature>
<protein>
    <submittedName>
        <fullName evidence="3">tRNA methyltransferase 11 homolog (Saccharomyces cerevisiae)</fullName>
    </submittedName>
</protein>
<keyword evidence="3" id="KW-0489">Methyltransferase</keyword>
<accession>A0A9N8EYL5</accession>
<evidence type="ECO:0000256" key="2">
    <source>
        <dbReference type="SAM" id="Phobius"/>
    </source>
</evidence>
<organism evidence="3 4">
    <name type="scientific">Seminavis robusta</name>
    <dbReference type="NCBI Taxonomy" id="568900"/>
    <lineage>
        <taxon>Eukaryota</taxon>
        <taxon>Sar</taxon>
        <taxon>Stramenopiles</taxon>
        <taxon>Ochrophyta</taxon>
        <taxon>Bacillariophyta</taxon>
        <taxon>Bacillariophyceae</taxon>
        <taxon>Bacillariophycidae</taxon>
        <taxon>Naviculales</taxon>
        <taxon>Naviculaceae</taxon>
        <taxon>Seminavis</taxon>
    </lineage>
</organism>
<feature type="compositionally biased region" description="Polar residues" evidence="1">
    <location>
        <begin position="515"/>
        <end position="524"/>
    </location>
</feature>
<evidence type="ECO:0000256" key="1">
    <source>
        <dbReference type="SAM" id="MobiDB-lite"/>
    </source>
</evidence>
<dbReference type="Pfam" id="PF13367">
    <property type="entry name" value="PrsW-protease"/>
    <property type="match status" value="1"/>
</dbReference>
<feature type="transmembrane region" description="Helical" evidence="2">
    <location>
        <begin position="330"/>
        <end position="354"/>
    </location>
</feature>
<feature type="transmembrane region" description="Helical" evidence="2">
    <location>
        <begin position="305"/>
        <end position="324"/>
    </location>
</feature>
<dbReference type="InterPro" id="IPR026898">
    <property type="entry name" value="PrsW"/>
</dbReference>
<name>A0A9N8EYL5_9STRA</name>
<evidence type="ECO:0000313" key="4">
    <source>
        <dbReference type="Proteomes" id="UP001153069"/>
    </source>
</evidence>
<feature type="compositionally biased region" description="Basic and acidic residues" evidence="1">
    <location>
        <begin position="496"/>
        <end position="508"/>
    </location>
</feature>
<evidence type="ECO:0000313" key="3">
    <source>
        <dbReference type="EMBL" id="CAB9528339.1"/>
    </source>
</evidence>
<proteinExistence type="predicted"/>
<feature type="transmembrane region" description="Helical" evidence="2">
    <location>
        <begin position="380"/>
        <end position="404"/>
    </location>
</feature>
<feature type="transmembrane region" description="Helical" evidence="2">
    <location>
        <begin position="67"/>
        <end position="87"/>
    </location>
</feature>
<keyword evidence="3" id="KW-0808">Transferase</keyword>
<feature type="transmembrane region" description="Helical" evidence="2">
    <location>
        <begin position="607"/>
        <end position="628"/>
    </location>
</feature>